<proteinExistence type="predicted"/>
<gene>
    <name evidence="3" type="ORF">PILCRDRAFT_98012</name>
</gene>
<dbReference type="EMBL" id="KN833005">
    <property type="protein sequence ID" value="KIM80175.1"/>
    <property type="molecule type" value="Genomic_DNA"/>
</dbReference>
<dbReference type="Pfam" id="PF18758">
    <property type="entry name" value="KDZ"/>
    <property type="match status" value="1"/>
</dbReference>
<dbReference type="OrthoDB" id="3253684at2759"/>
<dbReference type="STRING" id="765440.A0A0C3F6D4"/>
<feature type="region of interest" description="Disordered" evidence="1">
    <location>
        <begin position="95"/>
        <end position="119"/>
    </location>
</feature>
<dbReference type="Pfam" id="PF18802">
    <property type="entry name" value="CxC1"/>
    <property type="match status" value="1"/>
</dbReference>
<dbReference type="PANTHER" id="PTHR33096">
    <property type="entry name" value="CXC2 DOMAIN-CONTAINING PROTEIN"/>
    <property type="match status" value="1"/>
</dbReference>
<protein>
    <recommendedName>
        <fullName evidence="2">CxC1-like cysteine cluster associated with KDZ transposases domain-containing protein</fullName>
    </recommendedName>
</protein>
<evidence type="ECO:0000259" key="2">
    <source>
        <dbReference type="Pfam" id="PF18802"/>
    </source>
</evidence>
<keyword evidence="4" id="KW-1185">Reference proteome</keyword>
<dbReference type="AlphaFoldDB" id="A0A0C3F6D4"/>
<accession>A0A0C3F6D4</accession>
<dbReference type="InterPro" id="IPR040521">
    <property type="entry name" value="KDZ"/>
</dbReference>
<dbReference type="Proteomes" id="UP000054166">
    <property type="component" value="Unassembled WGS sequence"/>
</dbReference>
<reference evidence="4" key="2">
    <citation type="submission" date="2015-01" db="EMBL/GenBank/DDBJ databases">
        <title>Evolutionary Origins and Diversification of the Mycorrhizal Mutualists.</title>
        <authorList>
            <consortium name="DOE Joint Genome Institute"/>
            <consortium name="Mycorrhizal Genomics Consortium"/>
            <person name="Kohler A."/>
            <person name="Kuo A."/>
            <person name="Nagy L.G."/>
            <person name="Floudas D."/>
            <person name="Copeland A."/>
            <person name="Barry K.W."/>
            <person name="Cichocki N."/>
            <person name="Veneault-Fourrey C."/>
            <person name="LaButti K."/>
            <person name="Lindquist E.A."/>
            <person name="Lipzen A."/>
            <person name="Lundell T."/>
            <person name="Morin E."/>
            <person name="Murat C."/>
            <person name="Riley R."/>
            <person name="Ohm R."/>
            <person name="Sun H."/>
            <person name="Tunlid A."/>
            <person name="Henrissat B."/>
            <person name="Grigoriev I.V."/>
            <person name="Hibbett D.S."/>
            <person name="Martin F."/>
        </authorList>
    </citation>
    <scope>NUCLEOTIDE SEQUENCE [LARGE SCALE GENOMIC DNA]</scope>
    <source>
        <strain evidence="4">F 1598</strain>
    </source>
</reference>
<feature type="domain" description="CxC1-like cysteine cluster associated with KDZ transposases" evidence="2">
    <location>
        <begin position="160"/>
        <end position="236"/>
    </location>
</feature>
<evidence type="ECO:0000313" key="3">
    <source>
        <dbReference type="EMBL" id="KIM80175.1"/>
    </source>
</evidence>
<name>A0A0C3F6D4_PILCF</name>
<evidence type="ECO:0000256" key="1">
    <source>
        <dbReference type="SAM" id="MobiDB-lite"/>
    </source>
</evidence>
<dbReference type="InterPro" id="IPR041320">
    <property type="entry name" value="CxC1"/>
</dbReference>
<feature type="compositionally biased region" description="Basic and acidic residues" evidence="1">
    <location>
        <begin position="110"/>
        <end position="119"/>
    </location>
</feature>
<organism evidence="3 4">
    <name type="scientific">Piloderma croceum (strain F 1598)</name>
    <dbReference type="NCBI Taxonomy" id="765440"/>
    <lineage>
        <taxon>Eukaryota</taxon>
        <taxon>Fungi</taxon>
        <taxon>Dikarya</taxon>
        <taxon>Basidiomycota</taxon>
        <taxon>Agaricomycotina</taxon>
        <taxon>Agaricomycetes</taxon>
        <taxon>Agaricomycetidae</taxon>
        <taxon>Atheliales</taxon>
        <taxon>Atheliaceae</taxon>
        <taxon>Piloderma</taxon>
    </lineage>
</organism>
<reference evidence="3 4" key="1">
    <citation type="submission" date="2014-04" db="EMBL/GenBank/DDBJ databases">
        <authorList>
            <consortium name="DOE Joint Genome Institute"/>
            <person name="Kuo A."/>
            <person name="Tarkka M."/>
            <person name="Buscot F."/>
            <person name="Kohler A."/>
            <person name="Nagy L.G."/>
            <person name="Floudas D."/>
            <person name="Copeland A."/>
            <person name="Barry K.W."/>
            <person name="Cichocki N."/>
            <person name="Veneault-Fourrey C."/>
            <person name="LaButti K."/>
            <person name="Lindquist E.A."/>
            <person name="Lipzen A."/>
            <person name="Lundell T."/>
            <person name="Morin E."/>
            <person name="Murat C."/>
            <person name="Sun H."/>
            <person name="Tunlid A."/>
            <person name="Henrissat B."/>
            <person name="Grigoriev I.V."/>
            <person name="Hibbett D.S."/>
            <person name="Martin F."/>
            <person name="Nordberg H.P."/>
            <person name="Cantor M.N."/>
            <person name="Hua S.X."/>
        </authorList>
    </citation>
    <scope>NUCLEOTIDE SEQUENCE [LARGE SCALE GENOMIC DNA]</scope>
    <source>
        <strain evidence="3 4">F 1598</strain>
    </source>
</reference>
<dbReference type="InParanoid" id="A0A0C3F6D4"/>
<dbReference type="HOGENOM" id="CLU_004552_0_1_1"/>
<dbReference type="PANTHER" id="PTHR33096:SF1">
    <property type="entry name" value="CXC1-LIKE CYSTEINE CLUSTER ASSOCIATED WITH KDZ TRANSPOSASES DOMAIN-CONTAINING PROTEIN"/>
    <property type="match status" value="1"/>
</dbReference>
<sequence length="814" mass="91650">MRLAGSSDLVFLPPVRRNHIRVRKGLGQAYRSPKKNRSQAHHAVVVTCPLKLARRKALEEKFSRLKGKGLENMGDVEGIQSVAEAFNDDPVDVDEDYVDVEDPQPAPNRHKPDVQKRDTQGEAQRLYNAWMNLVPSLVLPFLAYMNKSASRPTVNTFEQDESESSCTTCPADTQKTTRILCLFWDHHETINIESCHCRPLASTLIDRGFFPTAPHQPRLAISIDFLELYHALFEHTGDAVTAGEPIRDPFRRAFGSAVQWYDCLKVTVRRSVENAIEQAHDSILASSQPALSAAPESLPIEGSKPLTPDVPSYYKPSSTHAARLLQKRCPACFGGRMKGRSFDDGGDCHAATDGNFHHWHLARVGDSPSFYNPDYFISKAQVDAVGNRIERARQKPSRVYNTKVLDAAIDECEDSHEAADGRKEKTSGEQFDDRGLMAIVCRHDIALFFANIDSPGEQQKYAVALTEHLYSFLPEITTVVLLYDVGCVLDRSLQLYDILPLGITSRLQLATSAMHAYGHQWSCQIVYNPRIRPGLGLTDGEGTERLWSRLRKLIAITRGCAQGNLARTELLASCADAPTRLKKELDKVLTLQAPTAALSALSSLERTHSRLLKHVENLYTSLNVHESFPELNGLSLDFVRTLFMARDLKINIRKRAIACFFERERNSTEPIVLGTKLHQHTRKSIQKRTPALMAAIRKFNKYCDALVALSDPTFNIPLPRHLKTDLSFLQDDPYLMEDVWVHPSTEAAPPWLTDTKVWKGIRAMLKNDRCTEEYRRLGIEADNLCRWFGRELAAIELAIQTTLSKSFPRCSKSW</sequence>
<evidence type="ECO:0000313" key="4">
    <source>
        <dbReference type="Proteomes" id="UP000054166"/>
    </source>
</evidence>